<dbReference type="Pfam" id="PF01420">
    <property type="entry name" value="Methylase_S"/>
    <property type="match status" value="1"/>
</dbReference>
<reference evidence="5 6" key="1">
    <citation type="submission" date="2020-04" db="EMBL/GenBank/DDBJ databases">
        <title>Molecular characterization of pseudomonads from Agaricus bisporus reveal novel blotch 2 pathogens in Western Europe.</title>
        <authorList>
            <person name="Taparia T."/>
            <person name="Krijger M."/>
            <person name="Haynes E."/>
            <person name="Elpinstone J.G."/>
            <person name="Noble R."/>
            <person name="Van Der Wolf J."/>
        </authorList>
    </citation>
    <scope>NUCLEOTIDE SEQUENCE [LARGE SCALE GENOMIC DNA]</scope>
    <source>
        <strain evidence="5 6">G9001</strain>
    </source>
</reference>
<keyword evidence="5" id="KW-0255">Endonuclease</keyword>
<evidence type="ECO:0000313" key="6">
    <source>
        <dbReference type="Proteomes" id="UP000522864"/>
    </source>
</evidence>
<keyword evidence="5" id="KW-0378">Hydrolase</keyword>
<proteinExistence type="inferred from homology"/>
<dbReference type="Proteomes" id="UP000522864">
    <property type="component" value="Unassembled WGS sequence"/>
</dbReference>
<feature type="domain" description="Type I restriction modification DNA specificity" evidence="4">
    <location>
        <begin position="25"/>
        <end position="165"/>
    </location>
</feature>
<evidence type="ECO:0000313" key="5">
    <source>
        <dbReference type="EMBL" id="NWB83349.1"/>
    </source>
</evidence>
<evidence type="ECO:0000256" key="3">
    <source>
        <dbReference type="ARBA" id="ARBA00023125"/>
    </source>
</evidence>
<keyword evidence="3" id="KW-0238">DNA-binding</keyword>
<dbReference type="GO" id="GO:0004519">
    <property type="term" value="F:endonuclease activity"/>
    <property type="evidence" value="ECO:0007669"/>
    <property type="project" value="UniProtKB-KW"/>
</dbReference>
<name>A0A7Y7WKT5_9PSED</name>
<keyword evidence="5" id="KW-0540">Nuclease</keyword>
<dbReference type="InterPro" id="IPR000055">
    <property type="entry name" value="Restrct_endonuc_typeI_TRD"/>
</dbReference>
<dbReference type="PANTHER" id="PTHR30408:SF12">
    <property type="entry name" value="TYPE I RESTRICTION ENZYME MJAVIII SPECIFICITY SUBUNIT"/>
    <property type="match status" value="1"/>
</dbReference>
<keyword evidence="2" id="KW-0680">Restriction system</keyword>
<dbReference type="PANTHER" id="PTHR30408">
    <property type="entry name" value="TYPE-1 RESTRICTION ENZYME ECOKI SPECIFICITY PROTEIN"/>
    <property type="match status" value="1"/>
</dbReference>
<dbReference type="GO" id="GO:0009307">
    <property type="term" value="P:DNA restriction-modification system"/>
    <property type="evidence" value="ECO:0007669"/>
    <property type="project" value="UniProtKB-KW"/>
</dbReference>
<dbReference type="Gene3D" id="3.90.220.20">
    <property type="entry name" value="DNA methylase specificity domains"/>
    <property type="match status" value="2"/>
</dbReference>
<dbReference type="AlphaFoldDB" id="A0A7Y7WKT5"/>
<evidence type="ECO:0000256" key="1">
    <source>
        <dbReference type="ARBA" id="ARBA00010923"/>
    </source>
</evidence>
<evidence type="ECO:0000259" key="4">
    <source>
        <dbReference type="Pfam" id="PF01420"/>
    </source>
</evidence>
<dbReference type="GO" id="GO:0003677">
    <property type="term" value="F:DNA binding"/>
    <property type="evidence" value="ECO:0007669"/>
    <property type="project" value="UniProtKB-KW"/>
</dbReference>
<comment type="caution">
    <text evidence="5">The sequence shown here is derived from an EMBL/GenBank/DDBJ whole genome shotgun (WGS) entry which is preliminary data.</text>
</comment>
<sequence>MKSKQASVECIKVRFGDVARQRKKNVDRENNPFEKYVEGGHIASEDLRVKCFGVFSEAYVGPAFHRIFERGDILYGSRRTYLKKVAVADFDGITANTTFVVEAKNADLFCGELLPYLMLSEGFTNHSVLNSKGSTNPYVNWSDLEKYTFTVPNTKKQKNLLNIFKLSDQNVYAAEAAKVSCQELQMALIYEAFTKKEGWIDYRLSDLCEVKGGRQRSPKYEAGLNPIRYLRPANIKKGIFRDDDVKEMDFSLEELAVYSLVHGDTLLVEGGEESDVGDSLFWRNQIEGPVAFQNTLLRLRADEKKISSSSLYWLMVYMHRSGHFRSIAAGTKIKHIGSKKTSGIIVSLPKNLESIDKKAMLLSEIDLHIASLDKKIDQAKNMRKLLINKLLG</sequence>
<organism evidence="5 6">
    <name type="scientific">Pseudomonas gingeri</name>
    <dbReference type="NCBI Taxonomy" id="117681"/>
    <lineage>
        <taxon>Bacteria</taxon>
        <taxon>Pseudomonadati</taxon>
        <taxon>Pseudomonadota</taxon>
        <taxon>Gammaproteobacteria</taxon>
        <taxon>Pseudomonadales</taxon>
        <taxon>Pseudomonadaceae</taxon>
        <taxon>Pseudomonas</taxon>
    </lineage>
</organism>
<evidence type="ECO:0000256" key="2">
    <source>
        <dbReference type="ARBA" id="ARBA00022747"/>
    </source>
</evidence>
<dbReference type="InterPro" id="IPR044946">
    <property type="entry name" value="Restrct_endonuc_typeI_TRD_sf"/>
</dbReference>
<protein>
    <submittedName>
        <fullName evidence="5">Restriction endonuclease subunit S</fullName>
    </submittedName>
</protein>
<gene>
    <name evidence="5" type="ORF">HX830_00515</name>
</gene>
<dbReference type="EMBL" id="JACAQA010000001">
    <property type="protein sequence ID" value="NWB83349.1"/>
    <property type="molecule type" value="Genomic_DNA"/>
</dbReference>
<dbReference type="SUPFAM" id="SSF116734">
    <property type="entry name" value="DNA methylase specificity domain"/>
    <property type="match status" value="2"/>
</dbReference>
<accession>A0A7Y7WKT5</accession>
<comment type="similarity">
    <text evidence="1">Belongs to the type-I restriction system S methylase family.</text>
</comment>
<dbReference type="InterPro" id="IPR052021">
    <property type="entry name" value="Type-I_RS_S_subunit"/>
</dbReference>
<dbReference type="RefSeq" id="WP_177098616.1">
    <property type="nucleotide sequence ID" value="NZ_JACAQA010000001.1"/>
</dbReference>